<organism evidence="8 9">
    <name type="scientific">Candida albicans (strain SC5314 / ATCC MYA-2876)</name>
    <name type="common">Yeast</name>
    <dbReference type="NCBI Taxonomy" id="237561"/>
    <lineage>
        <taxon>Eukaryota</taxon>
        <taxon>Fungi</taxon>
        <taxon>Dikarya</taxon>
        <taxon>Ascomycota</taxon>
        <taxon>Saccharomycotina</taxon>
        <taxon>Pichiomycetes</taxon>
        <taxon>Debaryomycetaceae</taxon>
        <taxon>Candida/Lodderomyces clade</taxon>
        <taxon>Candida</taxon>
    </lineage>
</organism>
<dbReference type="PANTHER" id="PTHR11266">
    <property type="entry name" value="PEROXISOMAL MEMBRANE PROTEIN 2, PXMP2 MPV17"/>
    <property type="match status" value="1"/>
</dbReference>
<dbReference type="KEGG" id="cal:CAALFM_CR09570WA"/>
<dbReference type="OrthoDB" id="10267969at2759"/>
<keyword evidence="4 6" id="KW-1133">Transmembrane helix</keyword>
<protein>
    <recommendedName>
        <fullName evidence="10">Vacuolar membrane protein</fullName>
    </recommendedName>
</protein>
<feature type="transmembrane region" description="Helical" evidence="6">
    <location>
        <begin position="88"/>
        <end position="112"/>
    </location>
</feature>
<gene>
    <name evidence="8" type="ordered locus">CAALFM_CR09570WA</name>
    <name evidence="7" type="ordered locus">orf19.6605</name>
</gene>
<evidence type="ECO:0000256" key="3">
    <source>
        <dbReference type="ARBA" id="ARBA00022692"/>
    </source>
</evidence>
<keyword evidence="9" id="KW-1185">Reference proteome</keyword>
<sequence length="287" mass="34240">MPIRLVDYNEDNDSDDYDTTTSRRTTDFELLSNNNINITTDKPFMVRLINSIRCFNIPLINFIILLILIIFLIKLTTKYTNLYMKNSLITIIVTNLVLYGISETLAQSILIYRHDQPMISFKLREEIRLEDEDEDEDEDEEREEIGDPTIELTYFQFNRLAGFMCWGFIMGFFQCLWYKFLQIYSIPQDPKFIEVLRKVMTDQFLFSPISLFCFFTFGTIILEDKTWNDTVNKLKRIYLKTLIINYTVWFPIQFFNFLIIPRDYQVPFSSSISVLWNCYLSMRNSTS</sequence>
<dbReference type="GO" id="GO:0005737">
    <property type="term" value="C:cytoplasm"/>
    <property type="evidence" value="ECO:0000318"/>
    <property type="project" value="GO_Central"/>
</dbReference>
<dbReference type="eggNOG" id="KOG1944">
    <property type="taxonomic scope" value="Eukaryota"/>
</dbReference>
<dbReference type="CGD" id="CAL0000196506">
    <property type="gene designation" value="orf19.6605"/>
</dbReference>
<reference evidence="8 9" key="2">
    <citation type="journal article" date="2007" name="Genome Biol.">
        <title>Assembly of the Candida albicans genome into sixteen supercontigs aligned on the eight chromosomes.</title>
        <authorList>
            <person name="van het Hoog M."/>
            <person name="Rast T.J."/>
            <person name="Martchenko M."/>
            <person name="Grindle S."/>
            <person name="Dignard D."/>
            <person name="Hogues H."/>
            <person name="Cuomo C."/>
            <person name="Berriman M."/>
            <person name="Scherer S."/>
            <person name="Magee B.B."/>
            <person name="Whiteway M."/>
            <person name="Chibana H."/>
            <person name="Nantel A."/>
            <person name="Magee P.T."/>
        </authorList>
    </citation>
    <scope>GENOME REANNOTATION</scope>
    <source>
        <strain evidence="9">SC5314 / ATCC MYA-2876</strain>
    </source>
</reference>
<evidence type="ECO:0000256" key="4">
    <source>
        <dbReference type="ARBA" id="ARBA00022989"/>
    </source>
</evidence>
<feature type="transmembrane region" description="Helical" evidence="6">
    <location>
        <begin position="55"/>
        <end position="76"/>
    </location>
</feature>
<dbReference type="GO" id="GO:0016020">
    <property type="term" value="C:membrane"/>
    <property type="evidence" value="ECO:0007669"/>
    <property type="project" value="UniProtKB-SubCell"/>
</dbReference>
<evidence type="ECO:0000313" key="8">
    <source>
        <dbReference type="EMBL" id="AOW31615.1"/>
    </source>
</evidence>
<dbReference type="GO" id="GO:0005739">
    <property type="term" value="C:mitochondrion"/>
    <property type="evidence" value="ECO:0000318"/>
    <property type="project" value="GO_Central"/>
</dbReference>
<evidence type="ECO:0000313" key="9">
    <source>
        <dbReference type="Proteomes" id="UP000000559"/>
    </source>
</evidence>
<feature type="transmembrane region" description="Helical" evidence="6">
    <location>
        <begin position="243"/>
        <end position="260"/>
    </location>
</feature>
<reference evidence="8 9" key="3">
    <citation type="journal article" date="2013" name="Genome Biol.">
        <title>Assembly of a phased diploid Candida albicans genome facilitates allele-specific measurements and provides a simple model for repeat and indel structure.</title>
        <authorList>
            <person name="Muzzey D."/>
            <person name="Schwartz K."/>
            <person name="Weissman J.S."/>
            <person name="Sherlock G."/>
        </authorList>
    </citation>
    <scope>NUCLEOTIDE SEQUENCE [LARGE SCALE GENOMIC DNA]</scope>
    <source>
        <strain evidence="9">SC5314 / ATCC MYA-2876</strain>
    </source>
</reference>
<dbReference type="Pfam" id="PF04117">
    <property type="entry name" value="Mpv17_PMP22"/>
    <property type="match status" value="1"/>
</dbReference>
<dbReference type="VEuPathDB" id="FungiDB:CR_09570W_A"/>
<evidence type="ECO:0000256" key="2">
    <source>
        <dbReference type="ARBA" id="ARBA00006824"/>
    </source>
</evidence>
<evidence type="ECO:0000313" key="7">
    <source>
        <dbReference type="CGD" id="CAL0000196506"/>
    </source>
</evidence>
<dbReference type="FunCoup" id="A0A1D8PU01">
    <property type="interactions" value="21"/>
</dbReference>
<accession>A0A1D8PU01</accession>
<dbReference type="PANTHER" id="PTHR11266:SF50">
    <property type="entry name" value="VACUOLAR MEMBRANE PROTEIN YOR292C"/>
    <property type="match status" value="1"/>
</dbReference>
<dbReference type="InParanoid" id="A0A1D8PU01"/>
<dbReference type="GeneID" id="3647098"/>
<evidence type="ECO:0000256" key="5">
    <source>
        <dbReference type="ARBA" id="ARBA00023136"/>
    </source>
</evidence>
<dbReference type="Proteomes" id="UP000000559">
    <property type="component" value="Chromosome R"/>
</dbReference>
<reference evidence="8 9" key="1">
    <citation type="journal article" date="2004" name="Proc. Natl. Acad. Sci. U.S.A.">
        <title>The diploid genome sequence of Candida albicans.</title>
        <authorList>
            <person name="Jones T."/>
            <person name="Federspiel N.A."/>
            <person name="Chibana H."/>
            <person name="Dungan J."/>
            <person name="Kalman S."/>
            <person name="Magee B.B."/>
            <person name="Newport G."/>
            <person name="Thorstenson Y.R."/>
            <person name="Agabian N."/>
            <person name="Magee P.T."/>
            <person name="Davis R.W."/>
            <person name="Scherer S."/>
        </authorList>
    </citation>
    <scope>NUCLEOTIDE SEQUENCE [LARGE SCALE GENOMIC DNA]</scope>
    <source>
        <strain evidence="9">SC5314 / ATCC MYA-2876</strain>
    </source>
</reference>
<comment type="similarity">
    <text evidence="2 6">Belongs to the peroxisomal membrane protein PXMP2/4 family.</text>
</comment>
<evidence type="ECO:0008006" key="10">
    <source>
        <dbReference type="Google" id="ProtNLM"/>
    </source>
</evidence>
<proteinExistence type="inferred from homology"/>
<dbReference type="STRING" id="237561.A0A1D8PU01"/>
<feature type="transmembrane region" description="Helical" evidence="6">
    <location>
        <begin position="160"/>
        <end position="184"/>
    </location>
</feature>
<dbReference type="OMA" id="FMCWGFI"/>
<evidence type="ECO:0000256" key="1">
    <source>
        <dbReference type="ARBA" id="ARBA00004141"/>
    </source>
</evidence>
<feature type="transmembrane region" description="Helical" evidence="6">
    <location>
        <begin position="204"/>
        <end position="222"/>
    </location>
</feature>
<dbReference type="EMBL" id="CP017630">
    <property type="protein sequence ID" value="AOW31615.1"/>
    <property type="molecule type" value="Genomic_DNA"/>
</dbReference>
<keyword evidence="5 6" id="KW-0472">Membrane</keyword>
<dbReference type="RefSeq" id="XP_711304.1">
    <property type="nucleotide sequence ID" value="XM_706212.1"/>
</dbReference>
<keyword evidence="3 6" id="KW-0812">Transmembrane</keyword>
<evidence type="ECO:0000256" key="6">
    <source>
        <dbReference type="RuleBase" id="RU363053"/>
    </source>
</evidence>
<dbReference type="InterPro" id="IPR007248">
    <property type="entry name" value="Mpv17_PMP22"/>
</dbReference>
<dbReference type="AlphaFoldDB" id="A0A1D8PU01"/>
<name>A0A1D8PU01_CANAL</name>
<comment type="subcellular location">
    <subcellularLocation>
        <location evidence="1">Membrane</location>
        <topology evidence="1">Multi-pass membrane protein</topology>
    </subcellularLocation>
</comment>